<evidence type="ECO:0000313" key="1">
    <source>
        <dbReference type="EMBL" id="CAB9513190.1"/>
    </source>
</evidence>
<gene>
    <name evidence="1" type="ORF">SEMRO_577_G169610.1</name>
</gene>
<protein>
    <submittedName>
        <fullName evidence="1">Uncharacterized protein</fullName>
    </submittedName>
</protein>
<sequence length="170" mass="18828">MGHAYVGIRDHPTKPVGFMTPCVDLAQVDPSIKAEVESWIDKFLHVDALILAMEERKSTFYKSVADEAAAVKWSSEVSPPKLKTVDEIIKSATDVSTPLKMDFKLRKEENKVKTASVKLDALSFRARNTNDATIAGRTSRNIGRLETSAQLAHKPVKTLLEVSQKHRSPA</sequence>
<dbReference type="Proteomes" id="UP001153069">
    <property type="component" value="Unassembled WGS sequence"/>
</dbReference>
<keyword evidence="2" id="KW-1185">Reference proteome</keyword>
<dbReference type="AlphaFoldDB" id="A0A9N8HI74"/>
<comment type="caution">
    <text evidence="1">The sequence shown here is derived from an EMBL/GenBank/DDBJ whole genome shotgun (WGS) entry which is preliminary data.</text>
</comment>
<accession>A0A9N8HI74</accession>
<name>A0A9N8HI74_9STRA</name>
<proteinExistence type="predicted"/>
<reference evidence="1" key="1">
    <citation type="submission" date="2020-06" db="EMBL/GenBank/DDBJ databases">
        <authorList>
            <consortium name="Plant Systems Biology data submission"/>
        </authorList>
    </citation>
    <scope>NUCLEOTIDE SEQUENCE</scope>
    <source>
        <strain evidence="1">D6</strain>
    </source>
</reference>
<organism evidence="1 2">
    <name type="scientific">Seminavis robusta</name>
    <dbReference type="NCBI Taxonomy" id="568900"/>
    <lineage>
        <taxon>Eukaryota</taxon>
        <taxon>Sar</taxon>
        <taxon>Stramenopiles</taxon>
        <taxon>Ochrophyta</taxon>
        <taxon>Bacillariophyta</taxon>
        <taxon>Bacillariophyceae</taxon>
        <taxon>Bacillariophycidae</taxon>
        <taxon>Naviculales</taxon>
        <taxon>Naviculaceae</taxon>
        <taxon>Seminavis</taxon>
    </lineage>
</organism>
<dbReference type="EMBL" id="CAICTM010000576">
    <property type="protein sequence ID" value="CAB9513190.1"/>
    <property type="molecule type" value="Genomic_DNA"/>
</dbReference>
<evidence type="ECO:0000313" key="2">
    <source>
        <dbReference type="Proteomes" id="UP001153069"/>
    </source>
</evidence>